<feature type="signal peptide" evidence="1">
    <location>
        <begin position="1"/>
        <end position="20"/>
    </location>
</feature>
<dbReference type="Pfam" id="PF16395">
    <property type="entry name" value="DUF5004"/>
    <property type="match status" value="1"/>
</dbReference>
<gene>
    <name evidence="2" type="ORF">C5745_01570</name>
</gene>
<dbReference type="EMBL" id="PVBQ01000001">
    <property type="protein sequence ID" value="PRD49445.1"/>
    <property type="molecule type" value="Genomic_DNA"/>
</dbReference>
<protein>
    <submittedName>
        <fullName evidence="2">DUF5004 domain-containing protein</fullName>
    </submittedName>
</protein>
<sequence length="147" mass="16576">MKIKQLLLFVFVAFGYLFHASCEDEMANIVTDEPVKDITGSWKVIQLTRNGEDLSQRLNLTDFRIDFKADGSYILANELPFVLAGSGTYTLNDPQYPFSVLLTADGESEQVAVKLQYPVVRGKRQLSLSFSLGCAGNTYQYNFEREN</sequence>
<dbReference type="InterPro" id="IPR032168">
    <property type="entry name" value="DUF5004"/>
</dbReference>
<accession>A0A2S9J9G9</accession>
<proteinExistence type="predicted"/>
<dbReference type="AlphaFoldDB" id="A0A2S9J9G9"/>
<evidence type="ECO:0000313" key="3">
    <source>
        <dbReference type="Proteomes" id="UP000239711"/>
    </source>
</evidence>
<reference evidence="2 3" key="1">
    <citation type="submission" date="2018-02" db="EMBL/GenBank/DDBJ databases">
        <title>The draft genome of Sphingobacterium sp. 5JN-11.</title>
        <authorList>
            <person name="Liu L."/>
            <person name="Li L."/>
            <person name="Liang L."/>
            <person name="Zhang X."/>
            <person name="Wang T."/>
        </authorList>
    </citation>
    <scope>NUCLEOTIDE SEQUENCE [LARGE SCALE GENOMIC DNA]</scope>
    <source>
        <strain evidence="2 3">5JN-11</strain>
    </source>
</reference>
<comment type="caution">
    <text evidence="2">The sequence shown here is derived from an EMBL/GenBank/DDBJ whole genome shotgun (WGS) entry which is preliminary data.</text>
</comment>
<dbReference type="RefSeq" id="WP_105715285.1">
    <property type="nucleotide sequence ID" value="NZ_PVBQ01000001.1"/>
</dbReference>
<name>A0A2S9J9G9_9SPHI</name>
<dbReference type="OrthoDB" id="1467887at2"/>
<keyword evidence="1" id="KW-0732">Signal</keyword>
<evidence type="ECO:0000256" key="1">
    <source>
        <dbReference type="SAM" id="SignalP"/>
    </source>
</evidence>
<organism evidence="2 3">
    <name type="scientific">Sphingobacterium haloxyli</name>
    <dbReference type="NCBI Taxonomy" id="2100533"/>
    <lineage>
        <taxon>Bacteria</taxon>
        <taxon>Pseudomonadati</taxon>
        <taxon>Bacteroidota</taxon>
        <taxon>Sphingobacteriia</taxon>
        <taxon>Sphingobacteriales</taxon>
        <taxon>Sphingobacteriaceae</taxon>
        <taxon>Sphingobacterium</taxon>
    </lineage>
</organism>
<keyword evidence="3" id="KW-1185">Reference proteome</keyword>
<feature type="chain" id="PRO_5015405583" evidence="1">
    <location>
        <begin position="21"/>
        <end position="147"/>
    </location>
</feature>
<evidence type="ECO:0000313" key="2">
    <source>
        <dbReference type="EMBL" id="PRD49445.1"/>
    </source>
</evidence>
<dbReference type="Proteomes" id="UP000239711">
    <property type="component" value="Unassembled WGS sequence"/>
</dbReference>